<keyword evidence="4" id="KW-0503">Monooxygenase</keyword>
<evidence type="ECO:0000259" key="5">
    <source>
        <dbReference type="Pfam" id="PF00296"/>
    </source>
</evidence>
<dbReference type="Gene3D" id="3.20.20.30">
    <property type="entry name" value="Luciferase-like domain"/>
    <property type="match status" value="1"/>
</dbReference>
<dbReference type="AlphaFoldDB" id="A0A1C0YBV7"/>
<dbReference type="RefSeq" id="WP_066545766.1">
    <property type="nucleotide sequence ID" value="NZ_MASJ01000023.1"/>
</dbReference>
<keyword evidence="3" id="KW-0560">Oxidoreductase</keyword>
<dbReference type="EMBL" id="MASJ01000023">
    <property type="protein sequence ID" value="OCS84631.1"/>
    <property type="molecule type" value="Genomic_DNA"/>
</dbReference>
<dbReference type="GO" id="GO:0008726">
    <property type="term" value="F:alkanesulfonate monooxygenase activity"/>
    <property type="evidence" value="ECO:0007669"/>
    <property type="project" value="TreeGrafter"/>
</dbReference>
<dbReference type="InterPro" id="IPR011251">
    <property type="entry name" value="Luciferase-like_dom"/>
</dbReference>
<name>A0A1C0YBV7_9BACL</name>
<evidence type="ECO:0000256" key="2">
    <source>
        <dbReference type="ARBA" id="ARBA00022643"/>
    </source>
</evidence>
<evidence type="ECO:0000256" key="3">
    <source>
        <dbReference type="ARBA" id="ARBA00023002"/>
    </source>
</evidence>
<gene>
    <name evidence="6" type="ORF">A6M13_03390</name>
</gene>
<keyword evidence="2" id="KW-0288">FMN</keyword>
<dbReference type="Pfam" id="PF00296">
    <property type="entry name" value="Bac_luciferase"/>
    <property type="match status" value="1"/>
</dbReference>
<evidence type="ECO:0000256" key="1">
    <source>
        <dbReference type="ARBA" id="ARBA00022630"/>
    </source>
</evidence>
<proteinExistence type="predicted"/>
<feature type="domain" description="Luciferase-like" evidence="5">
    <location>
        <begin position="8"/>
        <end position="324"/>
    </location>
</feature>
<dbReference type="GO" id="GO:0046306">
    <property type="term" value="P:alkanesulfonate catabolic process"/>
    <property type="evidence" value="ECO:0007669"/>
    <property type="project" value="TreeGrafter"/>
</dbReference>
<dbReference type="InterPro" id="IPR050172">
    <property type="entry name" value="SsuD_RutA_monooxygenase"/>
</dbReference>
<comment type="caution">
    <text evidence="6">The sequence shown here is derived from an EMBL/GenBank/DDBJ whole genome shotgun (WGS) entry which is preliminary data.</text>
</comment>
<organism evidence="6 7">
    <name type="scientific">Caryophanon tenue</name>
    <dbReference type="NCBI Taxonomy" id="33978"/>
    <lineage>
        <taxon>Bacteria</taxon>
        <taxon>Bacillati</taxon>
        <taxon>Bacillota</taxon>
        <taxon>Bacilli</taxon>
        <taxon>Bacillales</taxon>
        <taxon>Caryophanaceae</taxon>
        <taxon>Caryophanon</taxon>
    </lineage>
</organism>
<keyword evidence="7" id="KW-1185">Reference proteome</keyword>
<dbReference type="PANTHER" id="PTHR42847:SF4">
    <property type="entry name" value="ALKANESULFONATE MONOOXYGENASE-RELATED"/>
    <property type="match status" value="1"/>
</dbReference>
<dbReference type="SUPFAM" id="SSF51679">
    <property type="entry name" value="Bacterial luciferase-like"/>
    <property type="match status" value="1"/>
</dbReference>
<dbReference type="OrthoDB" id="9814695at2"/>
<dbReference type="InterPro" id="IPR036661">
    <property type="entry name" value="Luciferase-like_sf"/>
</dbReference>
<keyword evidence="1" id="KW-0285">Flavoprotein</keyword>
<evidence type="ECO:0000256" key="4">
    <source>
        <dbReference type="ARBA" id="ARBA00023033"/>
    </source>
</evidence>
<evidence type="ECO:0000313" key="6">
    <source>
        <dbReference type="EMBL" id="OCS84631.1"/>
    </source>
</evidence>
<dbReference type="Proteomes" id="UP000093199">
    <property type="component" value="Unassembled WGS sequence"/>
</dbReference>
<protein>
    <submittedName>
        <fullName evidence="6">Luciferase</fullName>
    </submittedName>
</protein>
<accession>A0A1C0YBV7</accession>
<dbReference type="CDD" id="cd01094">
    <property type="entry name" value="Alkanesulfonate_monoxygenase"/>
    <property type="match status" value="1"/>
</dbReference>
<dbReference type="STRING" id="33978.A6M13_03390"/>
<evidence type="ECO:0000313" key="7">
    <source>
        <dbReference type="Proteomes" id="UP000093199"/>
    </source>
</evidence>
<reference evidence="6 7" key="1">
    <citation type="submission" date="2016-07" db="EMBL/GenBank/DDBJ databases">
        <title>Caryophanon tenue genome sequencing.</title>
        <authorList>
            <person name="Verma A."/>
            <person name="Pal Y."/>
            <person name="Krishnamurthi S."/>
        </authorList>
    </citation>
    <scope>NUCLEOTIDE SEQUENCE [LARGE SCALE GENOMIC DNA]</scope>
    <source>
        <strain evidence="6 7">DSM 14152</strain>
    </source>
</reference>
<dbReference type="PANTHER" id="PTHR42847">
    <property type="entry name" value="ALKANESULFONATE MONOOXYGENASE"/>
    <property type="match status" value="1"/>
</dbReference>
<sequence length="352" mass="39389">MTTPHFYWFAPTNGDGEFLGLQKPQREPSLEYLVEVAQATEEAGFEGILIPTGIPYLDSWMVGSAIIHNTKKIKPLVAFRPGFVAPTVAAKMSATLDQFAKGRLLVNVVTGGSQKELGQDGDFTEHGDRYARTGEFLDVITKSWAGETFSHEGKFFETKDAQLVPPLYQENRIPVYFGGSSDSAKEIAAQYSDVYLQWGEPVAQVKEQIEDVKARAEKLGRTLEFGIRLHIVVRETEEEAWQAAYHIISEIDDNVQEKMKNVFEETDSVAQKRMTEIARDTDRFDKYSWTGIGQVRKGAGTAIVGTPAQVEEALRDYMDVGITHFVLSGFPHVEEARRFGQDVLPRFEAVTV</sequence>